<dbReference type="InterPro" id="IPR006076">
    <property type="entry name" value="FAD-dep_OxRdtase"/>
</dbReference>
<evidence type="ECO:0000259" key="8">
    <source>
        <dbReference type="Pfam" id="PF01266"/>
    </source>
</evidence>
<comment type="cofactor">
    <cofactor evidence="1">
        <name>FAD</name>
        <dbReference type="ChEBI" id="CHEBI:57692"/>
    </cofactor>
</comment>
<evidence type="ECO:0000256" key="2">
    <source>
        <dbReference type="ARBA" id="ARBA00004948"/>
    </source>
</evidence>
<dbReference type="RefSeq" id="WP_069033237.1">
    <property type="nucleotide sequence ID" value="NZ_MDKC01000007.1"/>
</dbReference>
<organism evidence="9 10">
    <name type="scientific">Gottfriedia luciferensis</name>
    <dbReference type="NCBI Taxonomy" id="178774"/>
    <lineage>
        <taxon>Bacteria</taxon>
        <taxon>Bacillati</taxon>
        <taxon>Bacillota</taxon>
        <taxon>Bacilli</taxon>
        <taxon>Bacillales</taxon>
        <taxon>Bacillaceae</taxon>
        <taxon>Gottfriedia</taxon>
    </lineage>
</organism>
<dbReference type="PROSITE" id="PS51257">
    <property type="entry name" value="PROKAR_LIPOPROTEIN"/>
    <property type="match status" value="1"/>
</dbReference>
<sequence>MNKKFDVVVIGGGIIGCSIAYYLAKENINVAVLEGQQVGQKTTKAAAGMLGAHSEWDHSESFFTFARNSQLTYFHLQEELKELCGIDIELKKGGIFKLAYTDLEKKQLTPLLTQTSARWYNEEELKEQIPGIHPNIIGAAYIEDDVNVLPVSVCNAFCKGAQILGASIFEYTHVFQIQKNDSHYLIKTTNGNLEAKTIVVASGVWSNPLFGQLGLHHEIIPVKGECISVRSEKVALKHTLFHEQKYIVPRNDGRLVIGATMVDNEWNEKPSLGGIESLIQSAKKMLPEIQDMKIDSFWAGLRPRTLDYNPFIGTHPEEDQILFATGHFRNGILLAPATGKLIRDLILKRKVNRNWIEAFKINR</sequence>
<accession>A0ABX2ZS75</accession>
<dbReference type="PANTHER" id="PTHR13847:SF289">
    <property type="entry name" value="GLYCINE OXIDASE"/>
    <property type="match status" value="1"/>
</dbReference>
<keyword evidence="7" id="KW-1133">Transmembrane helix</keyword>
<dbReference type="SUPFAM" id="SSF51905">
    <property type="entry name" value="FAD/NAD(P)-binding domain"/>
    <property type="match status" value="1"/>
</dbReference>
<dbReference type="EMBL" id="MDKC01000007">
    <property type="protein sequence ID" value="ODG92603.1"/>
    <property type="molecule type" value="Genomic_DNA"/>
</dbReference>
<dbReference type="NCBIfam" id="TIGR02352">
    <property type="entry name" value="thiamin_ThiO"/>
    <property type="match status" value="1"/>
</dbReference>
<dbReference type="Proteomes" id="UP000094580">
    <property type="component" value="Unassembled WGS sequence"/>
</dbReference>
<dbReference type="PRINTS" id="PR00757">
    <property type="entry name" value="AMINEOXDASEF"/>
</dbReference>
<dbReference type="Gene3D" id="3.30.9.10">
    <property type="entry name" value="D-Amino Acid Oxidase, subunit A, domain 2"/>
    <property type="match status" value="1"/>
</dbReference>
<comment type="pathway">
    <text evidence="2">Cofactor biosynthesis; thiamine diphosphate biosynthesis.</text>
</comment>
<dbReference type="InterPro" id="IPR012727">
    <property type="entry name" value="Gly_oxidase_ThiO"/>
</dbReference>
<keyword evidence="7" id="KW-0812">Transmembrane</keyword>
<feature type="domain" description="FAD dependent oxidoreductase" evidence="8">
    <location>
        <begin position="6"/>
        <end position="345"/>
    </location>
</feature>
<evidence type="ECO:0000256" key="7">
    <source>
        <dbReference type="SAM" id="Phobius"/>
    </source>
</evidence>
<dbReference type="EC" id="1.4.3.19" evidence="6"/>
<feature type="transmembrane region" description="Helical" evidence="7">
    <location>
        <begin position="7"/>
        <end position="24"/>
    </location>
</feature>
<dbReference type="PANTHER" id="PTHR13847">
    <property type="entry name" value="SARCOSINE DEHYDROGENASE-RELATED"/>
    <property type="match status" value="1"/>
</dbReference>
<dbReference type="InterPro" id="IPR001613">
    <property type="entry name" value="Flavin_amine_oxidase"/>
</dbReference>
<keyword evidence="10" id="KW-1185">Reference proteome</keyword>
<dbReference type="SUPFAM" id="SSF54373">
    <property type="entry name" value="FAD-linked reductases, C-terminal domain"/>
    <property type="match status" value="1"/>
</dbReference>
<evidence type="ECO:0000256" key="6">
    <source>
        <dbReference type="ARBA" id="ARBA00050018"/>
    </source>
</evidence>
<evidence type="ECO:0000313" key="9">
    <source>
        <dbReference type="EMBL" id="ODG92603.1"/>
    </source>
</evidence>
<evidence type="ECO:0000256" key="5">
    <source>
        <dbReference type="ARBA" id="ARBA00049872"/>
    </source>
</evidence>
<dbReference type="Gene3D" id="3.50.50.60">
    <property type="entry name" value="FAD/NAD(P)-binding domain"/>
    <property type="match status" value="1"/>
</dbReference>
<comment type="caution">
    <text evidence="9">The sequence shown here is derived from an EMBL/GenBank/DDBJ whole genome shotgun (WGS) entry which is preliminary data.</text>
</comment>
<keyword evidence="7" id="KW-0472">Membrane</keyword>
<dbReference type="InterPro" id="IPR036188">
    <property type="entry name" value="FAD/NAD-bd_sf"/>
</dbReference>
<evidence type="ECO:0000313" key="10">
    <source>
        <dbReference type="Proteomes" id="UP000094580"/>
    </source>
</evidence>
<evidence type="ECO:0000256" key="3">
    <source>
        <dbReference type="ARBA" id="ARBA00022977"/>
    </source>
</evidence>
<comment type="catalytic activity">
    <reaction evidence="5">
        <text>glycine + O2 + H2O = glyoxylate + H2O2 + NH4(+)</text>
        <dbReference type="Rhea" id="RHEA:11532"/>
        <dbReference type="ChEBI" id="CHEBI:15377"/>
        <dbReference type="ChEBI" id="CHEBI:15379"/>
        <dbReference type="ChEBI" id="CHEBI:16240"/>
        <dbReference type="ChEBI" id="CHEBI:28938"/>
        <dbReference type="ChEBI" id="CHEBI:36655"/>
        <dbReference type="ChEBI" id="CHEBI:57305"/>
        <dbReference type="EC" id="1.4.3.19"/>
    </reaction>
</comment>
<evidence type="ECO:0000256" key="1">
    <source>
        <dbReference type="ARBA" id="ARBA00001974"/>
    </source>
</evidence>
<keyword evidence="4" id="KW-0560">Oxidoreductase</keyword>
<gene>
    <name evidence="9" type="ORF">BED47_19380</name>
</gene>
<dbReference type="Pfam" id="PF01266">
    <property type="entry name" value="DAO"/>
    <property type="match status" value="1"/>
</dbReference>
<protein>
    <recommendedName>
        <fullName evidence="6">glycine oxidase</fullName>
        <ecNumber evidence="6">1.4.3.19</ecNumber>
    </recommendedName>
</protein>
<reference evidence="9 10" key="1">
    <citation type="submission" date="2016-07" db="EMBL/GenBank/DDBJ databases">
        <authorList>
            <person name="Townsley L."/>
            <person name="Shank E.A."/>
        </authorList>
    </citation>
    <scope>NUCLEOTIDE SEQUENCE [LARGE SCALE GENOMIC DNA]</scope>
    <source>
        <strain evidence="9 10">CH01</strain>
    </source>
</reference>
<name>A0ABX2ZS75_9BACI</name>
<proteinExistence type="predicted"/>
<evidence type="ECO:0000256" key="4">
    <source>
        <dbReference type="ARBA" id="ARBA00023002"/>
    </source>
</evidence>
<keyword evidence="3" id="KW-0784">Thiamine biosynthesis</keyword>